<evidence type="ECO:0000256" key="7">
    <source>
        <dbReference type="ARBA" id="ARBA00047899"/>
    </source>
</evidence>
<evidence type="ECO:0000256" key="2">
    <source>
        <dbReference type="ARBA" id="ARBA00022527"/>
    </source>
</evidence>
<dbReference type="Proteomes" id="UP000287171">
    <property type="component" value="Unassembled WGS sequence"/>
</dbReference>
<dbReference type="PANTHER" id="PTHR43289:SF6">
    <property type="entry name" value="SERINE_THREONINE-PROTEIN KINASE NEKL-3"/>
    <property type="match status" value="1"/>
</dbReference>
<dbReference type="PROSITE" id="PS00107">
    <property type="entry name" value="PROTEIN_KINASE_ATP"/>
    <property type="match status" value="1"/>
</dbReference>
<keyword evidence="13" id="KW-1185">Reference proteome</keyword>
<dbReference type="FunFam" id="1.10.510.10:FF:000021">
    <property type="entry name" value="Serine/threonine protein kinase"/>
    <property type="match status" value="1"/>
</dbReference>
<feature type="compositionally biased region" description="Low complexity" evidence="10">
    <location>
        <begin position="309"/>
        <end position="341"/>
    </location>
</feature>
<evidence type="ECO:0000256" key="3">
    <source>
        <dbReference type="ARBA" id="ARBA00022679"/>
    </source>
</evidence>
<feature type="region of interest" description="Disordered" evidence="10">
    <location>
        <begin position="309"/>
        <end position="358"/>
    </location>
</feature>
<keyword evidence="6 9" id="KW-0067">ATP-binding</keyword>
<dbReference type="Gene3D" id="3.30.200.20">
    <property type="entry name" value="Phosphorylase Kinase, domain 1"/>
    <property type="match status" value="1"/>
</dbReference>
<dbReference type="Gene3D" id="1.10.510.10">
    <property type="entry name" value="Transferase(Phosphotransferase) domain 1"/>
    <property type="match status" value="1"/>
</dbReference>
<dbReference type="InterPro" id="IPR017441">
    <property type="entry name" value="Protein_kinase_ATP_BS"/>
</dbReference>
<evidence type="ECO:0000259" key="11">
    <source>
        <dbReference type="PROSITE" id="PS50011"/>
    </source>
</evidence>
<feature type="binding site" evidence="9">
    <location>
        <position position="49"/>
    </location>
    <ligand>
        <name>ATP</name>
        <dbReference type="ChEBI" id="CHEBI:30616"/>
    </ligand>
</feature>
<evidence type="ECO:0000256" key="5">
    <source>
        <dbReference type="ARBA" id="ARBA00022777"/>
    </source>
</evidence>
<comment type="catalytic activity">
    <reaction evidence="7">
        <text>L-threonyl-[protein] + ATP = O-phospho-L-threonyl-[protein] + ADP + H(+)</text>
        <dbReference type="Rhea" id="RHEA:46608"/>
        <dbReference type="Rhea" id="RHEA-COMP:11060"/>
        <dbReference type="Rhea" id="RHEA-COMP:11605"/>
        <dbReference type="ChEBI" id="CHEBI:15378"/>
        <dbReference type="ChEBI" id="CHEBI:30013"/>
        <dbReference type="ChEBI" id="CHEBI:30616"/>
        <dbReference type="ChEBI" id="CHEBI:61977"/>
        <dbReference type="ChEBI" id="CHEBI:456216"/>
        <dbReference type="EC" id="2.7.11.1"/>
    </reaction>
</comment>
<evidence type="ECO:0000256" key="1">
    <source>
        <dbReference type="ARBA" id="ARBA00012513"/>
    </source>
</evidence>
<evidence type="ECO:0000256" key="8">
    <source>
        <dbReference type="ARBA" id="ARBA00048679"/>
    </source>
</evidence>
<reference evidence="13" key="1">
    <citation type="submission" date="2018-12" db="EMBL/GenBank/DDBJ databases">
        <title>Tengunoibacter tsumagoiensis gen. nov., sp. nov., Dictyobacter kobayashii sp. nov., D. alpinus sp. nov., and D. joshuensis sp. nov. and description of Dictyobacteraceae fam. nov. within the order Ktedonobacterales isolated from Tengu-no-mugimeshi.</title>
        <authorList>
            <person name="Wang C.M."/>
            <person name="Zheng Y."/>
            <person name="Sakai Y."/>
            <person name="Toyoda A."/>
            <person name="Minakuchi Y."/>
            <person name="Abe K."/>
            <person name="Yokota A."/>
            <person name="Yabe S."/>
        </authorList>
    </citation>
    <scope>NUCLEOTIDE SEQUENCE [LARGE SCALE GENOMIC DNA]</scope>
    <source>
        <strain evidence="13">Uno16</strain>
    </source>
</reference>
<dbReference type="FunFam" id="3.30.200.20:FF:000035">
    <property type="entry name" value="Serine/threonine protein kinase Stk1"/>
    <property type="match status" value="1"/>
</dbReference>
<dbReference type="PROSITE" id="PS00108">
    <property type="entry name" value="PROTEIN_KINASE_ST"/>
    <property type="match status" value="1"/>
</dbReference>
<dbReference type="InterPro" id="IPR008271">
    <property type="entry name" value="Ser/Thr_kinase_AS"/>
</dbReference>
<keyword evidence="2" id="KW-0723">Serine/threonine-protein kinase</keyword>
<gene>
    <name evidence="12" type="ORF">KDA_10940</name>
</gene>
<dbReference type="GO" id="GO:0004674">
    <property type="term" value="F:protein serine/threonine kinase activity"/>
    <property type="evidence" value="ECO:0007669"/>
    <property type="project" value="UniProtKB-KW"/>
</dbReference>
<evidence type="ECO:0000256" key="4">
    <source>
        <dbReference type="ARBA" id="ARBA00022741"/>
    </source>
</evidence>
<evidence type="ECO:0000256" key="10">
    <source>
        <dbReference type="SAM" id="MobiDB-lite"/>
    </source>
</evidence>
<accession>A0A402B2L8</accession>
<name>A0A402B2L8_9CHLR</name>
<dbReference type="SMART" id="SM00220">
    <property type="entry name" value="S_TKc"/>
    <property type="match status" value="1"/>
</dbReference>
<dbReference type="InterPro" id="IPR000719">
    <property type="entry name" value="Prot_kinase_dom"/>
</dbReference>
<feature type="domain" description="Protein kinase" evidence="11">
    <location>
        <begin position="20"/>
        <end position="286"/>
    </location>
</feature>
<dbReference type="AlphaFoldDB" id="A0A402B2L8"/>
<dbReference type="CDD" id="cd14014">
    <property type="entry name" value="STKc_PknB_like"/>
    <property type="match status" value="1"/>
</dbReference>
<dbReference type="Pfam" id="PF12773">
    <property type="entry name" value="DZR"/>
    <property type="match status" value="1"/>
</dbReference>
<dbReference type="EMBL" id="BIFT01000001">
    <property type="protein sequence ID" value="GCE25610.1"/>
    <property type="molecule type" value="Genomic_DNA"/>
</dbReference>
<dbReference type="PROSITE" id="PS50011">
    <property type="entry name" value="PROTEIN_KINASE_DOM"/>
    <property type="match status" value="1"/>
</dbReference>
<evidence type="ECO:0000313" key="13">
    <source>
        <dbReference type="Proteomes" id="UP000287171"/>
    </source>
</evidence>
<proteinExistence type="predicted"/>
<sequence>MWPYDIMQQDDLIGTTLGNYRILGTLGQGGMARVYKAHQENLGRDVAVKVLPPWYAADRSFVERFNLEARLVASLNHPNIVTVHDASEQNGHLYIVMQLVDGGTLKQRFDRSLYEKRAMDTAELVSIFIQLADALTYAHAQGVIHRDIKPVNVLMDRSGRPILSDFGIAKVLASTQTNLTRPGAGVGTPEYMSPEQCQGGPVDGRADIYALGTMLFEAETGRTPFMADNYPALAHSHIYEQPPYPRAINPHIPPPIEQIILTALAKNPAQRYQTARDMAEALNQALQMINNPAQSAIGGYFNQSPMAAGPAPGFMPQHMQPQPQAPMLQPQSQPPVLQQPMVQPPMGQPQSQQPMGQPPIPQTPTVMDNRQQNVLFACFNCQHLNKPQMRYCTRCGYLLNQCTVCGERNPIGNRFCTHCGQPLAM</sequence>
<dbReference type="PANTHER" id="PTHR43289">
    <property type="entry name" value="MITOGEN-ACTIVATED PROTEIN KINASE KINASE KINASE 20-RELATED"/>
    <property type="match status" value="1"/>
</dbReference>
<evidence type="ECO:0000256" key="6">
    <source>
        <dbReference type="ARBA" id="ARBA00022840"/>
    </source>
</evidence>
<keyword evidence="5" id="KW-0418">Kinase</keyword>
<evidence type="ECO:0000256" key="9">
    <source>
        <dbReference type="PROSITE-ProRule" id="PRU10141"/>
    </source>
</evidence>
<dbReference type="GO" id="GO:0005524">
    <property type="term" value="F:ATP binding"/>
    <property type="evidence" value="ECO:0007669"/>
    <property type="project" value="UniProtKB-UniRule"/>
</dbReference>
<dbReference type="SUPFAM" id="SSF56112">
    <property type="entry name" value="Protein kinase-like (PK-like)"/>
    <property type="match status" value="1"/>
</dbReference>
<organism evidence="12 13">
    <name type="scientific">Dictyobacter alpinus</name>
    <dbReference type="NCBI Taxonomy" id="2014873"/>
    <lineage>
        <taxon>Bacteria</taxon>
        <taxon>Bacillati</taxon>
        <taxon>Chloroflexota</taxon>
        <taxon>Ktedonobacteria</taxon>
        <taxon>Ktedonobacterales</taxon>
        <taxon>Dictyobacteraceae</taxon>
        <taxon>Dictyobacter</taxon>
    </lineage>
</organism>
<dbReference type="InterPro" id="IPR011009">
    <property type="entry name" value="Kinase-like_dom_sf"/>
</dbReference>
<protein>
    <recommendedName>
        <fullName evidence="1">non-specific serine/threonine protein kinase</fullName>
        <ecNumber evidence="1">2.7.11.1</ecNumber>
    </recommendedName>
</protein>
<evidence type="ECO:0000313" key="12">
    <source>
        <dbReference type="EMBL" id="GCE25610.1"/>
    </source>
</evidence>
<keyword evidence="4 9" id="KW-0547">Nucleotide-binding</keyword>
<keyword evidence="3" id="KW-0808">Transferase</keyword>
<comment type="caution">
    <text evidence="12">The sequence shown here is derived from an EMBL/GenBank/DDBJ whole genome shotgun (WGS) entry which is preliminary data.</text>
</comment>
<comment type="catalytic activity">
    <reaction evidence="8">
        <text>L-seryl-[protein] + ATP = O-phospho-L-seryl-[protein] + ADP + H(+)</text>
        <dbReference type="Rhea" id="RHEA:17989"/>
        <dbReference type="Rhea" id="RHEA-COMP:9863"/>
        <dbReference type="Rhea" id="RHEA-COMP:11604"/>
        <dbReference type="ChEBI" id="CHEBI:15378"/>
        <dbReference type="ChEBI" id="CHEBI:29999"/>
        <dbReference type="ChEBI" id="CHEBI:30616"/>
        <dbReference type="ChEBI" id="CHEBI:83421"/>
        <dbReference type="ChEBI" id="CHEBI:456216"/>
        <dbReference type="EC" id="2.7.11.1"/>
    </reaction>
</comment>
<dbReference type="Pfam" id="PF00069">
    <property type="entry name" value="Pkinase"/>
    <property type="match status" value="1"/>
</dbReference>
<dbReference type="InterPro" id="IPR025874">
    <property type="entry name" value="DZR"/>
</dbReference>
<dbReference type="EC" id="2.7.11.1" evidence="1"/>